<reference evidence="1 2" key="1">
    <citation type="journal article" date="2024" name="Plant Biotechnol. J.">
        <title>Genome and CRISPR/Cas9 system of a widespread forest tree (Populus alba) in the world.</title>
        <authorList>
            <person name="Liu Y.J."/>
            <person name="Jiang P.F."/>
            <person name="Han X.M."/>
            <person name="Li X.Y."/>
            <person name="Wang H.M."/>
            <person name="Wang Y.J."/>
            <person name="Wang X.X."/>
            <person name="Zeng Q.Y."/>
        </authorList>
    </citation>
    <scope>NUCLEOTIDE SEQUENCE [LARGE SCALE GENOMIC DNA]</scope>
    <source>
        <strain evidence="2">cv. PAL-ZL1</strain>
    </source>
</reference>
<evidence type="ECO:0000313" key="1">
    <source>
        <dbReference type="EMBL" id="KAL3592704.1"/>
    </source>
</evidence>
<accession>A0ACC4CDK7</accession>
<keyword evidence="2" id="KW-1185">Reference proteome</keyword>
<dbReference type="Proteomes" id="UP000309997">
    <property type="component" value="Unassembled WGS sequence"/>
</dbReference>
<comment type="caution">
    <text evidence="1">The sequence shown here is derived from an EMBL/GenBank/DDBJ whole genome shotgun (WGS) entry which is preliminary data.</text>
</comment>
<evidence type="ECO:0000313" key="2">
    <source>
        <dbReference type="Proteomes" id="UP000309997"/>
    </source>
</evidence>
<protein>
    <submittedName>
        <fullName evidence="1">Uncharacterized protein</fullName>
    </submittedName>
</protein>
<organism evidence="1 2">
    <name type="scientific">Populus alba</name>
    <name type="common">White poplar</name>
    <dbReference type="NCBI Taxonomy" id="43335"/>
    <lineage>
        <taxon>Eukaryota</taxon>
        <taxon>Viridiplantae</taxon>
        <taxon>Streptophyta</taxon>
        <taxon>Embryophyta</taxon>
        <taxon>Tracheophyta</taxon>
        <taxon>Spermatophyta</taxon>
        <taxon>Magnoliopsida</taxon>
        <taxon>eudicotyledons</taxon>
        <taxon>Gunneridae</taxon>
        <taxon>Pentapetalae</taxon>
        <taxon>rosids</taxon>
        <taxon>fabids</taxon>
        <taxon>Malpighiales</taxon>
        <taxon>Salicaceae</taxon>
        <taxon>Saliceae</taxon>
        <taxon>Populus</taxon>
    </lineage>
</organism>
<sequence>MAFNVKLWNQPNLLENVPTNRHFSYSEQYGLVAFCTRHAWSWRALAVREEADACDIRLVVSGKMRTFRSTRKFQEHDEVLLCIYRVAACSPNHTRWSCHVKEHFVSCGWRKKLYRCDGYVSMDIERRA</sequence>
<proteinExistence type="predicted"/>
<gene>
    <name evidence="1" type="ORF">D5086_011344</name>
</gene>
<dbReference type="EMBL" id="RCHU02000005">
    <property type="protein sequence ID" value="KAL3592704.1"/>
    <property type="molecule type" value="Genomic_DNA"/>
</dbReference>
<name>A0ACC4CDK7_POPAL</name>